<gene>
    <name evidence="15" type="primary">pctC</name>
    <name evidence="15" type="ORF">PS833_00974</name>
</gene>
<dbReference type="GO" id="GO:0006935">
    <property type="term" value="P:chemotaxis"/>
    <property type="evidence" value="ECO:0007669"/>
    <property type="project" value="UniProtKB-KW"/>
</dbReference>
<feature type="domain" description="Methyl-accepting transducer" evidence="13">
    <location>
        <begin position="447"/>
        <end position="683"/>
    </location>
</feature>
<keyword evidence="9 11" id="KW-0807">Transducer</keyword>
<dbReference type="InterPro" id="IPR029151">
    <property type="entry name" value="Sensor-like_sf"/>
</dbReference>
<evidence type="ECO:0000256" key="1">
    <source>
        <dbReference type="ARBA" id="ARBA00004429"/>
    </source>
</evidence>
<protein>
    <submittedName>
        <fullName evidence="15">Methyl-accepting chemotaxis protein PctC</fullName>
    </submittedName>
</protein>
<dbReference type="GO" id="GO:0007165">
    <property type="term" value="P:signal transduction"/>
    <property type="evidence" value="ECO:0007669"/>
    <property type="project" value="UniProtKB-KW"/>
</dbReference>
<dbReference type="EMBL" id="CABVHU010000002">
    <property type="protein sequence ID" value="VVN79719.1"/>
    <property type="molecule type" value="Genomic_DNA"/>
</dbReference>
<evidence type="ECO:0000256" key="2">
    <source>
        <dbReference type="ARBA" id="ARBA00022475"/>
    </source>
</evidence>
<evidence type="ECO:0000256" key="4">
    <source>
        <dbReference type="ARBA" id="ARBA00022500"/>
    </source>
</evidence>
<keyword evidence="8 12" id="KW-0472">Membrane</keyword>
<name>A0A5E7AM44_PSEFL</name>
<dbReference type="AlphaFoldDB" id="A0A5E7AM44"/>
<evidence type="ECO:0000313" key="15">
    <source>
        <dbReference type="EMBL" id="VVN79719.1"/>
    </source>
</evidence>
<keyword evidence="7 12" id="KW-1133">Transmembrane helix</keyword>
<dbReference type="InterPro" id="IPR003660">
    <property type="entry name" value="HAMP_dom"/>
</dbReference>
<keyword evidence="6 12" id="KW-0812">Transmembrane</keyword>
<accession>A0A5E7AM44</accession>
<dbReference type="Pfam" id="PF00672">
    <property type="entry name" value="HAMP"/>
    <property type="match status" value="1"/>
</dbReference>
<dbReference type="Pfam" id="PF02743">
    <property type="entry name" value="dCache_1"/>
    <property type="match status" value="1"/>
</dbReference>
<evidence type="ECO:0000256" key="6">
    <source>
        <dbReference type="ARBA" id="ARBA00022692"/>
    </source>
</evidence>
<dbReference type="SUPFAM" id="SSF103190">
    <property type="entry name" value="Sensory domain-like"/>
    <property type="match status" value="1"/>
</dbReference>
<dbReference type="InterPro" id="IPR033479">
    <property type="entry name" value="dCache_1"/>
</dbReference>
<dbReference type="InterPro" id="IPR004089">
    <property type="entry name" value="MCPsignal_dom"/>
</dbReference>
<dbReference type="Proteomes" id="UP000409037">
    <property type="component" value="Unassembled WGS sequence"/>
</dbReference>
<dbReference type="FunFam" id="1.10.287.950:FF:000001">
    <property type="entry name" value="Methyl-accepting chemotaxis sensory transducer"/>
    <property type="match status" value="1"/>
</dbReference>
<dbReference type="Gene3D" id="3.30.450.20">
    <property type="entry name" value="PAS domain"/>
    <property type="match status" value="2"/>
</dbReference>
<evidence type="ECO:0000256" key="5">
    <source>
        <dbReference type="ARBA" id="ARBA00022519"/>
    </source>
</evidence>
<feature type="transmembrane region" description="Helical" evidence="12">
    <location>
        <begin position="100"/>
        <end position="118"/>
    </location>
</feature>
<dbReference type="FunFam" id="3.30.450.20:FF:000048">
    <property type="entry name" value="Methyl-accepting chemotaxis protein"/>
    <property type="match status" value="1"/>
</dbReference>
<keyword evidence="4" id="KW-0145">Chemotaxis</keyword>
<dbReference type="Gene3D" id="1.10.287.950">
    <property type="entry name" value="Methyl-accepting chemotaxis protein"/>
    <property type="match status" value="1"/>
</dbReference>
<dbReference type="Pfam" id="PF00015">
    <property type="entry name" value="MCPsignal"/>
    <property type="match status" value="1"/>
</dbReference>
<dbReference type="PANTHER" id="PTHR32089:SF39">
    <property type="entry name" value="METHYL-ACCEPTING CHEMOTAXIS PROTEIN HLYB"/>
    <property type="match status" value="1"/>
</dbReference>
<sequence>MWFPDRPAICLVAGPPFSENQPLCFAIGYFVSFDKSRLNFGADQSTYVGASLLATIVNDIAENLTPRGALRFFASKLAPTPAPSAVDHLMTRNMKFSHKILLAAALVVAVAFACFILFNDYRQRQALRSSTEASMQELGSLTTSNIQTWLESRIQLLQSLSQQLAIDGSAQASLKRAIDLPAYTSNFQLSYFGGTDGVMFSIPAGNRAADYDPRTRGWYKAANSAQQTIVTEPYIAASSGKLVITVATPVKHQNQMIGVVGADIDLSSISAIINSLNFGGHGHAFIVSADGKILIHPDSELALKGLVDAYPTGAPTVSPGLKEVEIDGKRQFISFTHVNGVPSADWYVALVLDQETAFAMLSEFRTSAIIAMVIAVVIIIALLGMLISFLMQPLLTMGRAMHDIAEGEGDLTKRLTIHGHDEFGALGTSFNRFVERIHSSIREVASATGQVNEVALRVVAASNSSMFNSDQQASRTSSVAAAINELGAAAQEIAQNAALASQHSSDARSLAEDGQQVVDKTIAAMQQLSAKISDSCGNIETLNSNTVNIGQILEVITSISQQTNLLALNAAIEAARAGEAGRGFAVVADEVRNLAHRTQDSAQQVQKMIEELQVGAREAVSIMTDSQRQSESSVGIANQAGERLGSVTARIGEIDGMNQSVATATEEQTAVVESINVDITEINTLNQEGVENLQSTLRACADLERQAARLKQLVGSFRI</sequence>
<dbReference type="CDD" id="cd11386">
    <property type="entry name" value="MCP_signal"/>
    <property type="match status" value="1"/>
</dbReference>
<keyword evidence="3" id="KW-0488">Methylation</keyword>
<proteinExistence type="inferred from homology"/>
<dbReference type="GO" id="GO:0005886">
    <property type="term" value="C:plasma membrane"/>
    <property type="evidence" value="ECO:0007669"/>
    <property type="project" value="UniProtKB-SubCell"/>
</dbReference>
<organism evidence="15 16">
    <name type="scientific">Pseudomonas fluorescens</name>
    <dbReference type="NCBI Taxonomy" id="294"/>
    <lineage>
        <taxon>Bacteria</taxon>
        <taxon>Pseudomonadati</taxon>
        <taxon>Pseudomonadota</taxon>
        <taxon>Gammaproteobacteria</taxon>
        <taxon>Pseudomonadales</taxon>
        <taxon>Pseudomonadaceae</taxon>
        <taxon>Pseudomonas</taxon>
    </lineage>
</organism>
<evidence type="ECO:0000259" key="13">
    <source>
        <dbReference type="PROSITE" id="PS50111"/>
    </source>
</evidence>
<dbReference type="SMART" id="SM00304">
    <property type="entry name" value="HAMP"/>
    <property type="match status" value="2"/>
</dbReference>
<evidence type="ECO:0000256" key="8">
    <source>
        <dbReference type="ARBA" id="ARBA00023136"/>
    </source>
</evidence>
<evidence type="ECO:0000256" key="11">
    <source>
        <dbReference type="PROSITE-ProRule" id="PRU00284"/>
    </source>
</evidence>
<dbReference type="CDD" id="cd12913">
    <property type="entry name" value="PDC1_MCP_like"/>
    <property type="match status" value="1"/>
</dbReference>
<dbReference type="CDD" id="cd06225">
    <property type="entry name" value="HAMP"/>
    <property type="match status" value="1"/>
</dbReference>
<evidence type="ECO:0000313" key="16">
    <source>
        <dbReference type="Proteomes" id="UP000409037"/>
    </source>
</evidence>
<comment type="similarity">
    <text evidence="10">Belongs to the methyl-accepting chemotaxis (MCP) protein family.</text>
</comment>
<dbReference type="PROSITE" id="PS50885">
    <property type="entry name" value="HAMP"/>
    <property type="match status" value="1"/>
</dbReference>
<dbReference type="CDD" id="cd12912">
    <property type="entry name" value="PDC2_MCP_like"/>
    <property type="match status" value="1"/>
</dbReference>
<dbReference type="PANTHER" id="PTHR32089">
    <property type="entry name" value="METHYL-ACCEPTING CHEMOTAXIS PROTEIN MCPB"/>
    <property type="match status" value="1"/>
</dbReference>
<dbReference type="GO" id="GO:0016597">
    <property type="term" value="F:amino acid binding"/>
    <property type="evidence" value="ECO:0007669"/>
    <property type="project" value="UniProtKB-ARBA"/>
</dbReference>
<dbReference type="SUPFAM" id="SSF58104">
    <property type="entry name" value="Methyl-accepting chemotaxis protein (MCP) signaling domain"/>
    <property type="match status" value="1"/>
</dbReference>
<comment type="subcellular location">
    <subcellularLocation>
        <location evidence="1">Cell inner membrane</location>
        <topology evidence="1">Multi-pass membrane protein</topology>
    </subcellularLocation>
</comment>
<evidence type="ECO:0000256" key="7">
    <source>
        <dbReference type="ARBA" id="ARBA00022989"/>
    </source>
</evidence>
<dbReference type="GO" id="GO:0043200">
    <property type="term" value="P:response to amino acid"/>
    <property type="evidence" value="ECO:0007669"/>
    <property type="project" value="UniProtKB-ARBA"/>
</dbReference>
<feature type="transmembrane region" description="Helical" evidence="12">
    <location>
        <begin position="368"/>
        <end position="391"/>
    </location>
</feature>
<keyword evidence="2" id="KW-1003">Cell membrane</keyword>
<dbReference type="PROSITE" id="PS50111">
    <property type="entry name" value="CHEMOTAXIS_TRANSDUC_2"/>
    <property type="match status" value="1"/>
</dbReference>
<evidence type="ECO:0000256" key="10">
    <source>
        <dbReference type="ARBA" id="ARBA00029447"/>
    </source>
</evidence>
<evidence type="ECO:0000259" key="14">
    <source>
        <dbReference type="PROSITE" id="PS50885"/>
    </source>
</evidence>
<reference evidence="15 16" key="1">
    <citation type="submission" date="2019-09" db="EMBL/GenBank/DDBJ databases">
        <authorList>
            <person name="Chandra G."/>
            <person name="Truman W A."/>
        </authorList>
    </citation>
    <scope>NUCLEOTIDE SEQUENCE [LARGE SCALE GENOMIC DNA]</scope>
    <source>
        <strain evidence="15">PS833</strain>
    </source>
</reference>
<evidence type="ECO:0000256" key="9">
    <source>
        <dbReference type="ARBA" id="ARBA00023224"/>
    </source>
</evidence>
<keyword evidence="5" id="KW-0997">Cell inner membrane</keyword>
<feature type="domain" description="HAMP" evidence="14">
    <location>
        <begin position="388"/>
        <end position="442"/>
    </location>
</feature>
<evidence type="ECO:0000256" key="12">
    <source>
        <dbReference type="SAM" id="Phobius"/>
    </source>
</evidence>
<dbReference type="SMART" id="SM00283">
    <property type="entry name" value="MA"/>
    <property type="match status" value="1"/>
</dbReference>
<evidence type="ECO:0000256" key="3">
    <source>
        <dbReference type="ARBA" id="ARBA00022481"/>
    </source>
</evidence>